<proteinExistence type="predicted"/>
<name>A0ABR2TG40_9ROSI</name>
<sequence length="97" mass="11407">MNSYQNHRKETLEAAAAFIGQRFLINRQTAFLKEDLGSERTNFQTRTKCQNRKNDNRIDMEKEQLKIKGKKKRKAGSGDSRRSRSRRKESCSNLQNE</sequence>
<evidence type="ECO:0000313" key="3">
    <source>
        <dbReference type="Proteomes" id="UP001396334"/>
    </source>
</evidence>
<protein>
    <submittedName>
        <fullName evidence="2">Uncharacterized protein</fullName>
    </submittedName>
</protein>
<evidence type="ECO:0000256" key="1">
    <source>
        <dbReference type="SAM" id="MobiDB-lite"/>
    </source>
</evidence>
<feature type="compositionally biased region" description="Polar residues" evidence="1">
    <location>
        <begin position="39"/>
        <end position="48"/>
    </location>
</feature>
<gene>
    <name evidence="2" type="ORF">V6N11_078467</name>
</gene>
<organism evidence="2 3">
    <name type="scientific">Hibiscus sabdariffa</name>
    <name type="common">roselle</name>
    <dbReference type="NCBI Taxonomy" id="183260"/>
    <lineage>
        <taxon>Eukaryota</taxon>
        <taxon>Viridiplantae</taxon>
        <taxon>Streptophyta</taxon>
        <taxon>Embryophyta</taxon>
        <taxon>Tracheophyta</taxon>
        <taxon>Spermatophyta</taxon>
        <taxon>Magnoliopsida</taxon>
        <taxon>eudicotyledons</taxon>
        <taxon>Gunneridae</taxon>
        <taxon>Pentapetalae</taxon>
        <taxon>rosids</taxon>
        <taxon>malvids</taxon>
        <taxon>Malvales</taxon>
        <taxon>Malvaceae</taxon>
        <taxon>Malvoideae</taxon>
        <taxon>Hibiscus</taxon>
    </lineage>
</organism>
<accession>A0ABR2TG40</accession>
<keyword evidence="3" id="KW-1185">Reference proteome</keyword>
<dbReference type="Proteomes" id="UP001396334">
    <property type="component" value="Unassembled WGS sequence"/>
</dbReference>
<comment type="caution">
    <text evidence="2">The sequence shown here is derived from an EMBL/GenBank/DDBJ whole genome shotgun (WGS) entry which is preliminary data.</text>
</comment>
<feature type="region of interest" description="Disordered" evidence="1">
    <location>
        <begin position="35"/>
        <end position="97"/>
    </location>
</feature>
<feature type="compositionally biased region" description="Basic and acidic residues" evidence="1">
    <location>
        <begin position="52"/>
        <end position="66"/>
    </location>
</feature>
<dbReference type="EMBL" id="JBBPBN010000006">
    <property type="protein sequence ID" value="KAK9036466.1"/>
    <property type="molecule type" value="Genomic_DNA"/>
</dbReference>
<reference evidence="2 3" key="1">
    <citation type="journal article" date="2024" name="G3 (Bethesda)">
        <title>Genome assembly of Hibiscus sabdariffa L. provides insights into metabolisms of medicinal natural products.</title>
        <authorList>
            <person name="Kim T."/>
        </authorList>
    </citation>
    <scope>NUCLEOTIDE SEQUENCE [LARGE SCALE GENOMIC DNA]</scope>
    <source>
        <strain evidence="2">TK-2024</strain>
        <tissue evidence="2">Old leaves</tissue>
    </source>
</reference>
<evidence type="ECO:0000313" key="2">
    <source>
        <dbReference type="EMBL" id="KAK9036466.1"/>
    </source>
</evidence>